<evidence type="ECO:0000313" key="6">
    <source>
        <dbReference type="Proteomes" id="UP000198253"/>
    </source>
</evidence>
<dbReference type="Pfam" id="PF13561">
    <property type="entry name" value="adh_short_C2"/>
    <property type="match status" value="1"/>
</dbReference>
<evidence type="ECO:0000256" key="2">
    <source>
        <dbReference type="ARBA" id="ARBA00023002"/>
    </source>
</evidence>
<dbReference type="OrthoDB" id="286404at2"/>
<evidence type="ECO:0000256" key="3">
    <source>
        <dbReference type="ARBA" id="ARBA00023027"/>
    </source>
</evidence>
<dbReference type="PANTHER" id="PTHR24321:SF8">
    <property type="entry name" value="ESTRADIOL 17-BETA-DEHYDROGENASE 8-RELATED"/>
    <property type="match status" value="1"/>
</dbReference>
<dbReference type="InterPro" id="IPR036291">
    <property type="entry name" value="NAD(P)-bd_dom_sf"/>
</dbReference>
<dbReference type="Gene3D" id="3.40.50.720">
    <property type="entry name" value="NAD(P)-binding Rossmann-like Domain"/>
    <property type="match status" value="1"/>
</dbReference>
<feature type="domain" description="Ketoreductase" evidence="4">
    <location>
        <begin position="8"/>
        <end position="186"/>
    </location>
</feature>
<dbReference type="InterPro" id="IPR057326">
    <property type="entry name" value="KR_dom"/>
</dbReference>
<dbReference type="RefSeq" id="WP_088985099.1">
    <property type="nucleotide sequence ID" value="NZ_JBFAII010000002.1"/>
</dbReference>
<gene>
    <name evidence="5" type="ORF">GA0070618_6606</name>
</gene>
<dbReference type="SMART" id="SM00822">
    <property type="entry name" value="PKS_KR"/>
    <property type="match status" value="1"/>
</dbReference>
<dbReference type="NCBIfam" id="NF009466">
    <property type="entry name" value="PRK12826.1-2"/>
    <property type="match status" value="1"/>
</dbReference>
<dbReference type="PRINTS" id="PR00081">
    <property type="entry name" value="GDHRDH"/>
</dbReference>
<keyword evidence="2" id="KW-0560">Oxidoreductase</keyword>
<dbReference type="SUPFAM" id="SSF51735">
    <property type="entry name" value="NAD(P)-binding Rossmann-fold domains"/>
    <property type="match status" value="1"/>
</dbReference>
<comment type="similarity">
    <text evidence="1">Belongs to the short-chain dehydrogenases/reductases (SDR) family.</text>
</comment>
<organism evidence="5 6">
    <name type="scientific">Micromonospora echinospora</name>
    <name type="common">Micromonospora purpurea</name>
    <dbReference type="NCBI Taxonomy" id="1877"/>
    <lineage>
        <taxon>Bacteria</taxon>
        <taxon>Bacillati</taxon>
        <taxon>Actinomycetota</taxon>
        <taxon>Actinomycetes</taxon>
        <taxon>Micromonosporales</taxon>
        <taxon>Micromonosporaceae</taxon>
        <taxon>Micromonospora</taxon>
    </lineage>
</organism>
<evidence type="ECO:0000259" key="4">
    <source>
        <dbReference type="SMART" id="SM00822"/>
    </source>
</evidence>
<evidence type="ECO:0000313" key="5">
    <source>
        <dbReference type="EMBL" id="SCF42044.1"/>
    </source>
</evidence>
<dbReference type="Proteomes" id="UP000198253">
    <property type="component" value="Chromosome I"/>
</dbReference>
<dbReference type="InParanoid" id="A0A1C5AAJ5"/>
<keyword evidence="3" id="KW-0520">NAD</keyword>
<name>A0A1C5AAJ5_MICEC</name>
<dbReference type="AlphaFoldDB" id="A0A1C5AAJ5"/>
<protein>
    <submittedName>
        <fullName evidence="5">3-oxoacyl-[acyl-carrier protein] reductase</fullName>
    </submittedName>
</protein>
<dbReference type="PROSITE" id="PS00061">
    <property type="entry name" value="ADH_SHORT"/>
    <property type="match status" value="1"/>
</dbReference>
<dbReference type="InterPro" id="IPR020904">
    <property type="entry name" value="Sc_DH/Rdtase_CS"/>
</dbReference>
<evidence type="ECO:0000256" key="1">
    <source>
        <dbReference type="ARBA" id="ARBA00006484"/>
    </source>
</evidence>
<keyword evidence="6" id="KW-1185">Reference proteome</keyword>
<proteinExistence type="inferred from homology"/>
<accession>A0A1C5AAJ5</accession>
<dbReference type="GO" id="GO:0016491">
    <property type="term" value="F:oxidoreductase activity"/>
    <property type="evidence" value="ECO:0007669"/>
    <property type="project" value="UniProtKB-KW"/>
</dbReference>
<dbReference type="PRINTS" id="PR00080">
    <property type="entry name" value="SDRFAMILY"/>
</dbReference>
<dbReference type="EMBL" id="LT607413">
    <property type="protein sequence ID" value="SCF42044.1"/>
    <property type="molecule type" value="Genomic_DNA"/>
</dbReference>
<dbReference type="PANTHER" id="PTHR24321">
    <property type="entry name" value="DEHYDROGENASES, SHORT CHAIN"/>
    <property type="match status" value="1"/>
</dbReference>
<dbReference type="FunFam" id="3.40.50.720:FF:000084">
    <property type="entry name" value="Short-chain dehydrogenase reductase"/>
    <property type="match status" value="1"/>
</dbReference>
<reference evidence="6" key="1">
    <citation type="submission" date="2016-06" db="EMBL/GenBank/DDBJ databases">
        <authorList>
            <person name="Varghese N."/>
            <person name="Submissions Spin"/>
        </authorList>
    </citation>
    <scope>NUCLEOTIDE SEQUENCE [LARGE SCALE GENOMIC DNA]</scope>
    <source>
        <strain evidence="6">DSM 43816</strain>
    </source>
</reference>
<dbReference type="InterPro" id="IPR002347">
    <property type="entry name" value="SDR_fam"/>
</dbReference>
<sequence length="249" mass="26200">MEQLLAGKNALVTGGTRGIGRAIVLTLAKAGANVVTCYRSEGEAVESLARELKDTPGQHHLVRADVGDAEQIDQLLAECKVRLGGLDVVVNNAGVISHIGYDDLSLADWHAVVDTNLTGTFLVIQKALPLMGEGASVVNIGSRVAKVGIPMRAHYTAAKAGLVGLTRSLCKELGRRGIRVNLVEPGVIATEEMARLTPEQRAAMEARYAQLTSLGRLGDPDEVAEVVLFLASDKSRYVSGAAIPVDGGI</sequence>